<reference evidence="2 3" key="1">
    <citation type="submission" date="2020-08" db="EMBL/GenBank/DDBJ databases">
        <title>Sequencing the genomes of 1000 actinobacteria strains.</title>
        <authorList>
            <person name="Klenk H.-P."/>
        </authorList>
    </citation>
    <scope>NUCLEOTIDE SEQUENCE [LARGE SCALE GENOMIC DNA]</scope>
    <source>
        <strain evidence="2 3">DSM 28967</strain>
    </source>
</reference>
<accession>A0A7W9J6E8</accession>
<evidence type="ECO:0000313" key="3">
    <source>
        <dbReference type="Proteomes" id="UP000549971"/>
    </source>
</evidence>
<gene>
    <name evidence="2" type="ORF">HDA39_003190</name>
</gene>
<dbReference type="EMBL" id="JACHMY010000001">
    <property type="protein sequence ID" value="MBB5836456.1"/>
    <property type="molecule type" value="Genomic_DNA"/>
</dbReference>
<protein>
    <submittedName>
        <fullName evidence="2">Uncharacterized protein</fullName>
    </submittedName>
</protein>
<evidence type="ECO:0000313" key="2">
    <source>
        <dbReference type="EMBL" id="MBB5836456.1"/>
    </source>
</evidence>
<feature type="compositionally biased region" description="Low complexity" evidence="1">
    <location>
        <begin position="46"/>
        <end position="59"/>
    </location>
</feature>
<feature type="region of interest" description="Disordered" evidence="1">
    <location>
        <begin position="145"/>
        <end position="181"/>
    </location>
</feature>
<sequence length="347" mass="34984">MPPTAHPPPAPARRTTPSSTLPAEARRTAVAWPGSSAPGGTAPACSCAPARRTTSATRDAVARARADAPACSLAVVSARRGPAVPSRPSTPRPSARTVHPTASRPPAPGTYVAALTRRLRPSAARDSVAASTATADALAVVSASGGPARLSLPGSSRRSAPAALTRRPRPETAPDSVAARMAKADVPARAFAVASASGGPAGLSRPTTPRHPASANPAARLTEQAPSPRRPAMRLTVRRLSPQPLAAGTTATAPSQRATAKSLTTPALPPPPQAARQTATALSPLPRCARLTGLDLSSRTSAAGRWAVGWVAQVPALDTSADRLAVGLGRRAGSCGGVRLCRVGRLG</sequence>
<name>A0A7W9J6E8_9ACTN</name>
<feature type="region of interest" description="Disordered" evidence="1">
    <location>
        <begin position="196"/>
        <end position="275"/>
    </location>
</feature>
<keyword evidence="3" id="KW-1185">Reference proteome</keyword>
<organism evidence="2 3">
    <name type="scientific">Kribbella italica</name>
    <dbReference type="NCBI Taxonomy" id="1540520"/>
    <lineage>
        <taxon>Bacteria</taxon>
        <taxon>Bacillati</taxon>
        <taxon>Actinomycetota</taxon>
        <taxon>Actinomycetes</taxon>
        <taxon>Propionibacteriales</taxon>
        <taxon>Kribbellaceae</taxon>
        <taxon>Kribbella</taxon>
    </lineage>
</organism>
<feature type="compositionally biased region" description="Low complexity" evidence="1">
    <location>
        <begin position="82"/>
        <end position="98"/>
    </location>
</feature>
<proteinExistence type="predicted"/>
<dbReference type="Proteomes" id="UP000549971">
    <property type="component" value="Unassembled WGS sequence"/>
</dbReference>
<dbReference type="AlphaFoldDB" id="A0A7W9J6E8"/>
<feature type="compositionally biased region" description="Pro residues" evidence="1">
    <location>
        <begin position="1"/>
        <end position="11"/>
    </location>
</feature>
<comment type="caution">
    <text evidence="2">The sequence shown here is derived from an EMBL/GenBank/DDBJ whole genome shotgun (WGS) entry which is preliminary data.</text>
</comment>
<evidence type="ECO:0000256" key="1">
    <source>
        <dbReference type="SAM" id="MobiDB-lite"/>
    </source>
</evidence>
<feature type="region of interest" description="Disordered" evidence="1">
    <location>
        <begin position="1"/>
        <end position="109"/>
    </location>
</feature>